<dbReference type="PANTHER" id="PTHR36690">
    <property type="entry name" value="PROTEIN FAM237A"/>
    <property type="match status" value="1"/>
</dbReference>
<feature type="transmembrane region" description="Helical" evidence="1">
    <location>
        <begin position="132"/>
        <end position="149"/>
    </location>
</feature>
<reference evidence="2" key="2">
    <citation type="submission" date="2025-08" db="UniProtKB">
        <authorList>
            <consortium name="Ensembl"/>
        </authorList>
    </citation>
    <scope>IDENTIFICATION</scope>
</reference>
<protein>
    <submittedName>
        <fullName evidence="2">Family with sequence similarity 237 member A</fullName>
    </submittedName>
</protein>
<keyword evidence="1" id="KW-1133">Transmembrane helix</keyword>
<evidence type="ECO:0000313" key="2">
    <source>
        <dbReference type="Ensembl" id="ENSENLP00000052063.1"/>
    </source>
</evidence>
<keyword evidence="3" id="KW-1185">Reference proteome</keyword>
<dbReference type="InParanoid" id="A0A665X6W2"/>
<organism evidence="2 3">
    <name type="scientific">Echeneis naucrates</name>
    <name type="common">Live sharksucker</name>
    <dbReference type="NCBI Taxonomy" id="173247"/>
    <lineage>
        <taxon>Eukaryota</taxon>
        <taxon>Metazoa</taxon>
        <taxon>Chordata</taxon>
        <taxon>Craniata</taxon>
        <taxon>Vertebrata</taxon>
        <taxon>Euteleostomi</taxon>
        <taxon>Actinopterygii</taxon>
        <taxon>Neopterygii</taxon>
        <taxon>Teleostei</taxon>
        <taxon>Neoteleostei</taxon>
        <taxon>Acanthomorphata</taxon>
        <taxon>Carangaria</taxon>
        <taxon>Carangiformes</taxon>
        <taxon>Echeneidae</taxon>
        <taxon>Echeneis</taxon>
    </lineage>
</organism>
<reference evidence="2" key="1">
    <citation type="submission" date="2021-04" db="EMBL/GenBank/DDBJ databases">
        <authorList>
            <consortium name="Wellcome Sanger Institute Data Sharing"/>
        </authorList>
    </citation>
    <scope>NUCLEOTIDE SEQUENCE [LARGE SCALE GENOMIC DNA]</scope>
</reference>
<dbReference type="PANTHER" id="PTHR36690:SF2">
    <property type="entry name" value="PROTEIN FAM237A"/>
    <property type="match status" value="1"/>
</dbReference>
<dbReference type="Proteomes" id="UP000472264">
    <property type="component" value="Chromosome 21"/>
</dbReference>
<evidence type="ECO:0000313" key="3">
    <source>
        <dbReference type="Proteomes" id="UP000472264"/>
    </source>
</evidence>
<name>A0A665X6W2_ECHNA</name>
<proteinExistence type="predicted"/>
<reference evidence="2" key="3">
    <citation type="submission" date="2025-09" db="UniProtKB">
        <authorList>
            <consortium name="Ensembl"/>
        </authorList>
    </citation>
    <scope>IDENTIFICATION</scope>
</reference>
<sequence length="151" mass="17247">VHYFTGKQKIRLIFCMCAVPPQGHRPGHPLAQADTLTARRADPQCWDSSSAQLLEIRTPTIADTVPAFWDLMMSLRSSDDSKHTALFSDLARVFWDMYLDCVMSRSHGLGRRHLTAVHSLIPDSKCSAKHKYFSVSFLYFVIMDFYFTAEL</sequence>
<dbReference type="InterPro" id="IPR040439">
    <property type="entry name" value="FAM237A/B"/>
</dbReference>
<evidence type="ECO:0000256" key="1">
    <source>
        <dbReference type="SAM" id="Phobius"/>
    </source>
</evidence>
<keyword evidence="1" id="KW-0812">Transmembrane</keyword>
<dbReference type="AlphaFoldDB" id="A0A665X6W2"/>
<dbReference type="Ensembl" id="ENSENLT00000053320.1">
    <property type="protein sequence ID" value="ENSENLP00000052063.1"/>
    <property type="gene ID" value="ENSENLG00000021779.1"/>
</dbReference>
<keyword evidence="1" id="KW-0472">Membrane</keyword>
<accession>A0A665X6W2</accession>